<organism evidence="2 3">
    <name type="scientific">Hallella multisaccharivorax DSM 17128</name>
    <dbReference type="NCBI Taxonomy" id="688246"/>
    <lineage>
        <taxon>Bacteria</taxon>
        <taxon>Pseudomonadati</taxon>
        <taxon>Bacteroidota</taxon>
        <taxon>Bacteroidia</taxon>
        <taxon>Bacteroidales</taxon>
        <taxon>Prevotellaceae</taxon>
        <taxon>Hallella</taxon>
    </lineage>
</organism>
<dbReference type="AlphaFoldDB" id="F8N830"/>
<dbReference type="EMBL" id="GL945017">
    <property type="protein sequence ID" value="EGN56468.1"/>
    <property type="molecule type" value="Genomic_DNA"/>
</dbReference>
<evidence type="ECO:0000313" key="2">
    <source>
        <dbReference type="EMBL" id="EGN56468.1"/>
    </source>
</evidence>
<gene>
    <name evidence="2" type="ORF">Premu_1026</name>
</gene>
<name>F8N830_9BACT</name>
<proteinExistence type="predicted"/>
<dbReference type="HOGENOM" id="CLU_3121220_0_0_10"/>
<evidence type="ECO:0000313" key="3">
    <source>
        <dbReference type="Proteomes" id="UP000002772"/>
    </source>
</evidence>
<keyword evidence="1" id="KW-1133">Transmembrane helix</keyword>
<protein>
    <submittedName>
        <fullName evidence="2">Uncharacterized protein</fullName>
    </submittedName>
</protein>
<keyword evidence="3" id="KW-1185">Reference proteome</keyword>
<reference evidence="3" key="1">
    <citation type="journal article" date="2011" name="Stand. Genomic Sci.">
        <title>Non-contiguous finished genome sequence of the opportunistic oral pathogen Prevotella multisaccharivorax type strain (PPPA20).</title>
        <authorList>
            <person name="Pati A."/>
            <person name="Gronow S."/>
            <person name="Lu M."/>
            <person name="Lapidus A."/>
            <person name="Nolan M."/>
            <person name="Lucas S."/>
            <person name="Hammon N."/>
            <person name="Deshpande S."/>
            <person name="Cheng J.F."/>
            <person name="Tapia R."/>
            <person name="Han C."/>
            <person name="Goodwin L."/>
            <person name="Pitluck S."/>
            <person name="Liolios K."/>
            <person name="Pagani I."/>
            <person name="Mavromatis K."/>
            <person name="Mikhailova N."/>
            <person name="Huntemann M."/>
            <person name="Chen A."/>
            <person name="Palaniappan K."/>
            <person name="Land M."/>
            <person name="Hauser L."/>
            <person name="Detter J.C."/>
            <person name="Brambilla E.M."/>
            <person name="Rohde M."/>
            <person name="Goker M."/>
            <person name="Woyke T."/>
            <person name="Bristow J."/>
            <person name="Eisen J.A."/>
            <person name="Markowitz V."/>
            <person name="Hugenholtz P."/>
            <person name="Kyrpides N.C."/>
            <person name="Klenk H.P."/>
            <person name="Ivanova N."/>
        </authorList>
    </citation>
    <scope>NUCLEOTIDE SEQUENCE [LARGE SCALE GENOMIC DNA]</scope>
    <source>
        <strain evidence="3">DSM 17128</strain>
    </source>
</reference>
<dbReference type="Proteomes" id="UP000002772">
    <property type="component" value="Unassembled WGS sequence"/>
</dbReference>
<keyword evidence="1" id="KW-0472">Membrane</keyword>
<keyword evidence="1" id="KW-0812">Transmembrane</keyword>
<evidence type="ECO:0000256" key="1">
    <source>
        <dbReference type="SAM" id="Phobius"/>
    </source>
</evidence>
<feature type="transmembrane region" description="Helical" evidence="1">
    <location>
        <begin position="6"/>
        <end position="29"/>
    </location>
</feature>
<sequence length="50" mass="5706">MDIAFLIGSIFYLLNVSKFASVCSSLILVDYFMLLTLRRVDSVKLNPYKS</sequence>
<accession>F8N830</accession>